<organism evidence="1 2">
    <name type="scientific">Candidatus Aquicultor secundus</name>
    <dbReference type="NCBI Taxonomy" id="1973895"/>
    <lineage>
        <taxon>Bacteria</taxon>
        <taxon>Bacillati</taxon>
        <taxon>Actinomycetota</taxon>
        <taxon>Candidatus Aquicultoria</taxon>
        <taxon>Candidatus Aquicultorales</taxon>
        <taxon>Candidatus Aquicultoraceae</taxon>
        <taxon>Candidatus Aquicultor</taxon>
    </lineage>
</organism>
<dbReference type="EMBL" id="PFNG01000085">
    <property type="protein sequence ID" value="PIZ40626.1"/>
    <property type="molecule type" value="Genomic_DNA"/>
</dbReference>
<accession>A0A2M7T936</accession>
<dbReference type="RefSeq" id="WP_286678943.1">
    <property type="nucleotide sequence ID" value="NZ_MNXI01000117.1"/>
</dbReference>
<protein>
    <submittedName>
        <fullName evidence="1">Uncharacterized protein</fullName>
    </submittedName>
</protein>
<name>A0A2M7T936_9ACTN</name>
<sequence length="94" mass="9872">MTESELREIIESQGLAGLTASIFTNNRVYIGRVARINVATLMLMEPTAKAIGEVAPTEVIGTPSVADTADPGESGGAVHRYVAIAIEKIEAIGF</sequence>
<dbReference type="AlphaFoldDB" id="A0A2M7T936"/>
<gene>
    <name evidence="1" type="ORF">COY37_03605</name>
</gene>
<proteinExistence type="predicted"/>
<evidence type="ECO:0000313" key="2">
    <source>
        <dbReference type="Proteomes" id="UP000230956"/>
    </source>
</evidence>
<reference evidence="2" key="1">
    <citation type="submission" date="2017-09" db="EMBL/GenBank/DDBJ databases">
        <title>Depth-based differentiation of microbial function through sediment-hosted aquifers and enrichment of novel symbionts in the deep terrestrial subsurface.</title>
        <authorList>
            <person name="Probst A.J."/>
            <person name="Ladd B."/>
            <person name="Jarett J.K."/>
            <person name="Geller-Mcgrath D.E."/>
            <person name="Sieber C.M.K."/>
            <person name="Emerson J.B."/>
            <person name="Anantharaman K."/>
            <person name="Thomas B.C."/>
            <person name="Malmstrom R."/>
            <person name="Stieglmeier M."/>
            <person name="Klingl A."/>
            <person name="Woyke T."/>
            <person name="Ryan C.M."/>
            <person name="Banfield J.F."/>
        </authorList>
    </citation>
    <scope>NUCLEOTIDE SEQUENCE [LARGE SCALE GENOMIC DNA]</scope>
</reference>
<evidence type="ECO:0000313" key="1">
    <source>
        <dbReference type="EMBL" id="PIZ40626.1"/>
    </source>
</evidence>
<comment type="caution">
    <text evidence="1">The sequence shown here is derived from an EMBL/GenBank/DDBJ whole genome shotgun (WGS) entry which is preliminary data.</text>
</comment>
<dbReference type="Proteomes" id="UP000230956">
    <property type="component" value="Unassembled WGS sequence"/>
</dbReference>